<dbReference type="InterPro" id="IPR047217">
    <property type="entry name" value="S49_SppA_67K_type_N"/>
</dbReference>
<feature type="active site" description="Proton donor/acceptor" evidence="7">
    <location>
        <position position="193"/>
    </location>
</feature>
<feature type="active site" description="Nucleophile" evidence="7">
    <location>
        <position position="390"/>
    </location>
</feature>
<evidence type="ECO:0000256" key="4">
    <source>
        <dbReference type="ARBA" id="ARBA00022801"/>
    </source>
</evidence>
<evidence type="ECO:0000256" key="2">
    <source>
        <dbReference type="ARBA" id="ARBA00008683"/>
    </source>
</evidence>
<organism evidence="10 11">
    <name type="scientific">Candidatus Opimibacter skivensis</name>
    <dbReference type="NCBI Taxonomy" id="2982028"/>
    <lineage>
        <taxon>Bacteria</taxon>
        <taxon>Pseudomonadati</taxon>
        <taxon>Bacteroidota</taxon>
        <taxon>Saprospiria</taxon>
        <taxon>Saprospirales</taxon>
        <taxon>Saprospiraceae</taxon>
        <taxon>Candidatus Opimibacter</taxon>
    </lineage>
</organism>
<comment type="subcellular location">
    <subcellularLocation>
        <location evidence="1">Membrane</location>
    </subcellularLocation>
</comment>
<accession>A0A9D7SYD3</accession>
<evidence type="ECO:0000256" key="5">
    <source>
        <dbReference type="ARBA" id="ARBA00022825"/>
    </source>
</evidence>
<dbReference type="NCBIfam" id="TIGR00706">
    <property type="entry name" value="SppA_dom"/>
    <property type="match status" value="1"/>
</dbReference>
<protein>
    <submittedName>
        <fullName evidence="10">Signal peptide peptidase SppA</fullName>
    </submittedName>
</protein>
<evidence type="ECO:0000256" key="7">
    <source>
        <dbReference type="PIRSR" id="PIRSR001217-1"/>
    </source>
</evidence>
<comment type="similarity">
    <text evidence="2">Belongs to the peptidase S49 family.</text>
</comment>
<gene>
    <name evidence="10" type="primary">sppA</name>
    <name evidence="10" type="ORF">IPP15_17985</name>
</gene>
<evidence type="ECO:0000256" key="1">
    <source>
        <dbReference type="ARBA" id="ARBA00004370"/>
    </source>
</evidence>
<dbReference type="NCBIfam" id="TIGR00705">
    <property type="entry name" value="SppA_67K"/>
    <property type="match status" value="1"/>
</dbReference>
<keyword evidence="8" id="KW-0812">Transmembrane</keyword>
<reference evidence="10 11" key="1">
    <citation type="submission" date="2020-10" db="EMBL/GenBank/DDBJ databases">
        <title>Connecting structure to function with the recovery of over 1000 high-quality activated sludge metagenome-assembled genomes encoding full-length rRNA genes using long-read sequencing.</title>
        <authorList>
            <person name="Singleton C.M."/>
            <person name="Petriglieri F."/>
            <person name="Kristensen J.M."/>
            <person name="Kirkegaard R.H."/>
            <person name="Michaelsen T.Y."/>
            <person name="Andersen M.H."/>
            <person name="Karst S.M."/>
            <person name="Dueholm M.S."/>
            <person name="Nielsen P.H."/>
            <person name="Albertsen M."/>
        </authorList>
    </citation>
    <scope>NUCLEOTIDE SEQUENCE [LARGE SCALE GENOMIC DNA]</scope>
    <source>
        <strain evidence="10">Ribe_18-Q3-R11-54_MAXAC.273</strain>
    </source>
</reference>
<dbReference type="Gene3D" id="6.20.330.10">
    <property type="match status" value="1"/>
</dbReference>
<sequence length="593" mass="65025">MRQFLKMTLASCLGVFLAGVVIFFFGFVMIAALISSAAGSGSKVAVPTGSVLTLDFTTKIPEHKNNISSRSFSFKEEDIPGLHDIAGLIRHAATDDKISGIFIENGTGGLGASSSKVILDALEEFTASDKFLAAYGDFYTQEGYYIASPADHITLHPVGTVDFRGFASYVPFFKGLLDKIGMDVQIYYAGNFKSATEPFRRTEMSPEAKLQTREYLGDTYSLFLSDIAEARHMDVDSLKSIAWGFQIKSAEDALSHKLVDEIGSKADCEMWMNSKMGKDPLNKIHFVTIDEYAAVTPAAPVNTKSKNKIAVIYAEGEIVSNRDDYGVIDDGRYVKLLKEIRKDDDIKAVVLRINSPGGSVLSAENIYRQLVGLKADGKKIVVSMGDYAASGGYYIAAMADSIFAQPNTLTGSIGVFSIIPNPSRLLDTKLGIKFDTVRTGPYSADFTVFFPWSERENNYMQSRTEAYYEMFLNKVADGRHMTRDAVHAIAQGRIWSGERAVKNGLVDKLGDLDDAIESAATLAGIEDYKIKEYPVFQNPLQKMITDLMDRNTPSSSAVSALVQSQVPQVMEFWSAVQSGEPQARLPWGLSGIK</sequence>
<dbReference type="Proteomes" id="UP000808337">
    <property type="component" value="Unassembled WGS sequence"/>
</dbReference>
<dbReference type="InterPro" id="IPR004634">
    <property type="entry name" value="Pept_S49_pIV"/>
</dbReference>
<proteinExistence type="inferred from homology"/>
<dbReference type="InterPro" id="IPR004635">
    <property type="entry name" value="Pept_S49_SppA"/>
</dbReference>
<dbReference type="InterPro" id="IPR047272">
    <property type="entry name" value="S49_SppA_C"/>
</dbReference>
<comment type="caution">
    <text evidence="10">The sequence shown here is derived from an EMBL/GenBank/DDBJ whole genome shotgun (WGS) entry which is preliminary data.</text>
</comment>
<evidence type="ECO:0000313" key="11">
    <source>
        <dbReference type="Proteomes" id="UP000808337"/>
    </source>
</evidence>
<keyword evidence="4" id="KW-0378">Hydrolase</keyword>
<dbReference type="InterPro" id="IPR002142">
    <property type="entry name" value="Peptidase_S49"/>
</dbReference>
<evidence type="ECO:0000313" key="10">
    <source>
        <dbReference type="EMBL" id="MBK9984232.1"/>
    </source>
</evidence>
<dbReference type="PANTHER" id="PTHR33209">
    <property type="entry name" value="PROTEASE 4"/>
    <property type="match status" value="1"/>
</dbReference>
<dbReference type="CDD" id="cd07018">
    <property type="entry name" value="S49_SppA_67K_type"/>
    <property type="match status" value="1"/>
</dbReference>
<dbReference type="PANTHER" id="PTHR33209:SF1">
    <property type="entry name" value="PEPTIDASE S49 DOMAIN-CONTAINING PROTEIN"/>
    <property type="match status" value="1"/>
</dbReference>
<dbReference type="Gene3D" id="3.90.226.10">
    <property type="entry name" value="2-enoyl-CoA Hydratase, Chain A, domain 1"/>
    <property type="match status" value="3"/>
</dbReference>
<keyword evidence="8" id="KW-1133">Transmembrane helix</keyword>
<keyword evidence="3" id="KW-0645">Protease</keyword>
<feature type="domain" description="Peptidase S49" evidence="9">
    <location>
        <begin position="374"/>
        <end position="525"/>
    </location>
</feature>
<dbReference type="PIRSF" id="PIRSF001217">
    <property type="entry name" value="Protease_4_SppA"/>
    <property type="match status" value="1"/>
</dbReference>
<evidence type="ECO:0000256" key="3">
    <source>
        <dbReference type="ARBA" id="ARBA00022670"/>
    </source>
</evidence>
<dbReference type="InterPro" id="IPR029045">
    <property type="entry name" value="ClpP/crotonase-like_dom_sf"/>
</dbReference>
<feature type="transmembrane region" description="Helical" evidence="8">
    <location>
        <begin position="12"/>
        <end position="34"/>
    </location>
</feature>
<evidence type="ECO:0000259" key="9">
    <source>
        <dbReference type="Pfam" id="PF01343"/>
    </source>
</evidence>
<feature type="domain" description="Peptidase S49" evidence="9">
    <location>
        <begin position="128"/>
        <end position="273"/>
    </location>
</feature>
<dbReference type="CDD" id="cd07023">
    <property type="entry name" value="S49_Sppa_N_C"/>
    <property type="match status" value="1"/>
</dbReference>
<evidence type="ECO:0000256" key="8">
    <source>
        <dbReference type="SAM" id="Phobius"/>
    </source>
</evidence>
<evidence type="ECO:0000256" key="6">
    <source>
        <dbReference type="ARBA" id="ARBA00023136"/>
    </source>
</evidence>
<dbReference type="EMBL" id="JADKGY010000029">
    <property type="protein sequence ID" value="MBK9984232.1"/>
    <property type="molecule type" value="Genomic_DNA"/>
</dbReference>
<dbReference type="SUPFAM" id="SSF52096">
    <property type="entry name" value="ClpP/crotonase"/>
    <property type="match status" value="2"/>
</dbReference>
<dbReference type="GO" id="GO:0006465">
    <property type="term" value="P:signal peptide processing"/>
    <property type="evidence" value="ECO:0007669"/>
    <property type="project" value="InterPro"/>
</dbReference>
<dbReference type="GO" id="GO:0016020">
    <property type="term" value="C:membrane"/>
    <property type="evidence" value="ECO:0007669"/>
    <property type="project" value="UniProtKB-SubCell"/>
</dbReference>
<keyword evidence="5" id="KW-0720">Serine protease</keyword>
<dbReference type="GO" id="GO:0008236">
    <property type="term" value="F:serine-type peptidase activity"/>
    <property type="evidence" value="ECO:0007669"/>
    <property type="project" value="UniProtKB-KW"/>
</dbReference>
<dbReference type="AlphaFoldDB" id="A0A9D7SYD3"/>
<keyword evidence="6 8" id="KW-0472">Membrane</keyword>
<dbReference type="Pfam" id="PF01343">
    <property type="entry name" value="Peptidase_S49"/>
    <property type="match status" value="2"/>
</dbReference>
<name>A0A9D7SYD3_9BACT</name>